<dbReference type="Proteomes" id="UP001596422">
    <property type="component" value="Unassembled WGS sequence"/>
</dbReference>
<reference evidence="11" key="1">
    <citation type="journal article" date="2019" name="Int. J. Syst. Evol. Microbiol.">
        <title>The Global Catalogue of Microorganisms (GCM) 10K type strain sequencing project: providing services to taxonomists for standard genome sequencing and annotation.</title>
        <authorList>
            <consortium name="The Broad Institute Genomics Platform"/>
            <consortium name="The Broad Institute Genome Sequencing Center for Infectious Disease"/>
            <person name="Wu L."/>
            <person name="Ma J."/>
        </authorList>
    </citation>
    <scope>NUCLEOTIDE SEQUENCE [LARGE SCALE GENOMIC DNA]</scope>
    <source>
        <strain evidence="11">NBRC 111756</strain>
    </source>
</reference>
<dbReference type="PRINTS" id="PR00067">
    <property type="entry name" value="CATALASE"/>
</dbReference>
<name>A0ABW2A2F5_9GAMM</name>
<feature type="signal peptide" evidence="8">
    <location>
        <begin position="1"/>
        <end position="27"/>
    </location>
</feature>
<keyword evidence="8" id="KW-0732">Signal</keyword>
<proteinExistence type="inferred from homology"/>
<dbReference type="PANTHER" id="PTHR11465">
    <property type="entry name" value="CATALASE"/>
    <property type="match status" value="1"/>
</dbReference>
<keyword evidence="3 7" id="KW-0349">Heme</keyword>
<dbReference type="Gene3D" id="1.20.1280.120">
    <property type="match status" value="1"/>
</dbReference>
<evidence type="ECO:0000313" key="10">
    <source>
        <dbReference type="EMBL" id="MFC6671544.1"/>
    </source>
</evidence>
<comment type="cofactor">
    <cofactor evidence="7">
        <name>heme</name>
        <dbReference type="ChEBI" id="CHEBI:30413"/>
    </cofactor>
</comment>
<dbReference type="PROSITE" id="PS51402">
    <property type="entry name" value="CATALASE_3"/>
    <property type="match status" value="1"/>
</dbReference>
<evidence type="ECO:0000256" key="5">
    <source>
        <dbReference type="ARBA" id="ARBA00023002"/>
    </source>
</evidence>
<evidence type="ECO:0000256" key="7">
    <source>
        <dbReference type="PIRNR" id="PIRNR000296"/>
    </source>
</evidence>
<feature type="domain" description="Catalase core" evidence="9">
    <location>
        <begin position="6"/>
        <end position="336"/>
    </location>
</feature>
<keyword evidence="11" id="KW-1185">Reference proteome</keyword>
<evidence type="ECO:0000256" key="6">
    <source>
        <dbReference type="ARBA" id="ARBA00023004"/>
    </source>
</evidence>
<dbReference type="InterPro" id="IPR020835">
    <property type="entry name" value="Catalase_sf"/>
</dbReference>
<dbReference type="InterPro" id="IPR018028">
    <property type="entry name" value="Catalase"/>
</dbReference>
<evidence type="ECO:0000256" key="1">
    <source>
        <dbReference type="ARBA" id="ARBA00005329"/>
    </source>
</evidence>
<comment type="function">
    <text evidence="7">Has an organic peroxide-dependent peroxidase activity.</text>
</comment>
<comment type="similarity">
    <text evidence="1 7">Belongs to the catalase family.</text>
</comment>
<evidence type="ECO:0000259" key="9">
    <source>
        <dbReference type="SMART" id="SM01060"/>
    </source>
</evidence>
<evidence type="ECO:0000256" key="2">
    <source>
        <dbReference type="ARBA" id="ARBA00022559"/>
    </source>
</evidence>
<dbReference type="EC" id="1.11.1.-" evidence="7"/>
<dbReference type="Gene3D" id="2.40.180.10">
    <property type="entry name" value="Catalase core domain"/>
    <property type="match status" value="1"/>
</dbReference>
<dbReference type="PIRSF" id="PIRSF000296">
    <property type="entry name" value="SrpA"/>
    <property type="match status" value="1"/>
</dbReference>
<dbReference type="Pfam" id="PF00199">
    <property type="entry name" value="Catalase"/>
    <property type="match status" value="1"/>
</dbReference>
<keyword evidence="4 7" id="KW-0479">Metal-binding</keyword>
<accession>A0ABW2A2F5</accession>
<evidence type="ECO:0000313" key="11">
    <source>
        <dbReference type="Proteomes" id="UP001596422"/>
    </source>
</evidence>
<dbReference type="SMART" id="SM01060">
    <property type="entry name" value="Catalase"/>
    <property type="match status" value="1"/>
</dbReference>
<dbReference type="GO" id="GO:0004601">
    <property type="term" value="F:peroxidase activity"/>
    <property type="evidence" value="ECO:0007669"/>
    <property type="project" value="UniProtKB-KW"/>
</dbReference>
<evidence type="ECO:0000256" key="8">
    <source>
        <dbReference type="SAM" id="SignalP"/>
    </source>
</evidence>
<keyword evidence="5 7" id="KW-0560">Oxidoreductase</keyword>
<protein>
    <recommendedName>
        <fullName evidence="7">Catalase-related peroxidase</fullName>
        <ecNumber evidence="7">1.11.1.-</ecNumber>
    </recommendedName>
</protein>
<evidence type="ECO:0000256" key="3">
    <source>
        <dbReference type="ARBA" id="ARBA00022617"/>
    </source>
</evidence>
<keyword evidence="6 7" id="KW-0408">Iron</keyword>
<dbReference type="PANTHER" id="PTHR11465:SF9">
    <property type="entry name" value="CATALASE"/>
    <property type="match status" value="1"/>
</dbReference>
<comment type="caution">
    <text evidence="10">The sequence shown here is derived from an EMBL/GenBank/DDBJ whole genome shotgun (WGS) entry which is preliminary data.</text>
</comment>
<dbReference type="SUPFAM" id="SSF56634">
    <property type="entry name" value="Heme-dependent catalase-like"/>
    <property type="match status" value="1"/>
</dbReference>
<dbReference type="EMBL" id="JBHSWE010000001">
    <property type="protein sequence ID" value="MFC6671544.1"/>
    <property type="molecule type" value="Genomic_DNA"/>
</dbReference>
<sequence length="336" mass="36407">MSRRGRTALVLASAMTLGTMPAGVGLAAEGDVDPVRMIEAMEAAFGVTPGHRRNHIKGTCAVGEFVGQASARRYSRSPLFSGEAIPVIGRFSLGGGNPGASDADKGVRGMALQFQLPGGGLQQMAMINVPVFGAAEPKTFHDMLVALQPDPATGKRDPERFRAFVDSHPDFHGLAEYNSRHNPPPSYADSRYFSLHAFRFVNGDGEKTLVRWYFQPRDGVKELSDAEREAAPDDFLESELIGRTEKAPVEWDMVIRIGQPGDPDTDPSKPWPEDREEVKVGVLTLTDAMPQEQGQCGPINFDPLVIADGIEATDDPVLKARSAAYAISFGKRISEQ</sequence>
<organism evidence="10 11">
    <name type="scientific">Marinobacterium aestuariivivens</name>
    <dbReference type="NCBI Taxonomy" id="1698799"/>
    <lineage>
        <taxon>Bacteria</taxon>
        <taxon>Pseudomonadati</taxon>
        <taxon>Pseudomonadota</taxon>
        <taxon>Gammaproteobacteria</taxon>
        <taxon>Oceanospirillales</taxon>
        <taxon>Oceanospirillaceae</taxon>
        <taxon>Marinobacterium</taxon>
    </lineage>
</organism>
<dbReference type="InterPro" id="IPR011614">
    <property type="entry name" value="Catalase_core"/>
</dbReference>
<evidence type="ECO:0000256" key="4">
    <source>
        <dbReference type="ARBA" id="ARBA00022723"/>
    </source>
</evidence>
<dbReference type="RefSeq" id="WP_379910048.1">
    <property type="nucleotide sequence ID" value="NZ_JBHSWE010000001.1"/>
</dbReference>
<keyword evidence="2 7" id="KW-0575">Peroxidase</keyword>
<dbReference type="CDD" id="cd08153">
    <property type="entry name" value="srpA_like"/>
    <property type="match status" value="1"/>
</dbReference>
<gene>
    <name evidence="10" type="ORF">ACFQDL_16805</name>
</gene>
<dbReference type="InterPro" id="IPR024168">
    <property type="entry name" value="Catalase_SrpA-type_pred"/>
</dbReference>
<feature type="chain" id="PRO_5047304573" description="Catalase-related peroxidase" evidence="8">
    <location>
        <begin position="28"/>
        <end position="336"/>
    </location>
</feature>